<dbReference type="Proteomes" id="UP000250369">
    <property type="component" value="Unassembled WGS sequence"/>
</dbReference>
<evidence type="ECO:0000313" key="2">
    <source>
        <dbReference type="Proteomes" id="UP000250369"/>
    </source>
</evidence>
<proteinExistence type="predicted"/>
<organism evidence="1 2">
    <name type="scientific">Paenibacillus contaminans</name>
    <dbReference type="NCBI Taxonomy" id="450362"/>
    <lineage>
        <taxon>Bacteria</taxon>
        <taxon>Bacillati</taxon>
        <taxon>Bacillota</taxon>
        <taxon>Bacilli</taxon>
        <taxon>Bacillales</taxon>
        <taxon>Paenibacillaceae</taxon>
        <taxon>Paenibacillus</taxon>
    </lineage>
</organism>
<protein>
    <submittedName>
        <fullName evidence="1">Uncharacterized protein</fullName>
    </submittedName>
</protein>
<name>A0A329M5Z7_9BACL</name>
<dbReference type="EMBL" id="QMFB01000024">
    <property type="protein sequence ID" value="RAV15331.1"/>
    <property type="molecule type" value="Genomic_DNA"/>
</dbReference>
<keyword evidence="2" id="KW-1185">Reference proteome</keyword>
<accession>A0A329M5Z7</accession>
<reference evidence="1 2" key="1">
    <citation type="journal article" date="2009" name="Int. J. Syst. Evol. Microbiol.">
        <title>Paenibacillus contaminans sp. nov., isolated from a contaminated laboratory plate.</title>
        <authorList>
            <person name="Chou J.H."/>
            <person name="Lee J.H."/>
            <person name="Lin M.C."/>
            <person name="Chang P.S."/>
            <person name="Arun A.B."/>
            <person name="Young C.C."/>
            <person name="Chen W.M."/>
        </authorList>
    </citation>
    <scope>NUCLEOTIDE SEQUENCE [LARGE SCALE GENOMIC DNA]</scope>
    <source>
        <strain evidence="1 2">CKOBP-6</strain>
    </source>
</reference>
<gene>
    <name evidence="1" type="ORF">DQG23_30495</name>
</gene>
<evidence type="ECO:0000313" key="1">
    <source>
        <dbReference type="EMBL" id="RAV15331.1"/>
    </source>
</evidence>
<comment type="caution">
    <text evidence="1">The sequence shown here is derived from an EMBL/GenBank/DDBJ whole genome shotgun (WGS) entry which is preliminary data.</text>
</comment>
<dbReference type="AlphaFoldDB" id="A0A329M5Z7"/>
<sequence length="105" mass="11759">MENPGMFRTFPGKLQTNGLCEPASGMYGKKGPGEANVEYAKMQAGVVRIRCSGSEHPLDARSYSEQSPPKVTVFCADYSEYFWGSPRLSTEIASYNFLDNKKHRR</sequence>